<dbReference type="EMBL" id="NJAJ01000061">
    <property type="protein sequence ID" value="PHM60574.1"/>
    <property type="molecule type" value="Genomic_DNA"/>
</dbReference>
<comment type="caution">
    <text evidence="1">The sequence shown here is derived from an EMBL/GenBank/DDBJ whole genome shotgun (WGS) entry which is preliminary data.</text>
</comment>
<accession>A0A2D0KAS8</accession>
<name>A0A2D0KAS8_9GAMM</name>
<dbReference type="AlphaFoldDB" id="A0A2D0KAS8"/>
<dbReference type="RefSeq" id="WP_244590455.1">
    <property type="nucleotide sequence ID" value="NZ_CAWNRH010000139.1"/>
</dbReference>
<sequence>MMFENYLNDEQIYCELEQYWNSLFFNIINGSEDEWIVPYYNTYYSNGLKFMDANPIFSAKSKITDKSIKIIQEPLEELNSIQYWVDSNGKNELVIICSFSEKNLSEIKKIIKKWIKNLLN</sequence>
<reference evidence="1 2" key="1">
    <citation type="journal article" date="2017" name="Nat. Microbiol.">
        <title>Natural product diversity associated with the nematode symbionts Photorhabdus and Xenorhabdus.</title>
        <authorList>
            <person name="Tobias N.J."/>
            <person name="Wolff H."/>
            <person name="Djahanschiri B."/>
            <person name="Grundmann F."/>
            <person name="Kronenwerth M."/>
            <person name="Shi Y.M."/>
            <person name="Simonyi S."/>
            <person name="Grun P."/>
            <person name="Shapiro-Ilan D."/>
            <person name="Pidot S.J."/>
            <person name="Stinear T.P."/>
            <person name="Ebersberger I."/>
            <person name="Bode H.B."/>
        </authorList>
    </citation>
    <scope>NUCLEOTIDE SEQUENCE [LARGE SCALE GENOMIC DNA]</scope>
    <source>
        <strain evidence="1 2">DSM 17904</strain>
    </source>
</reference>
<evidence type="ECO:0000313" key="2">
    <source>
        <dbReference type="Proteomes" id="UP000222366"/>
    </source>
</evidence>
<dbReference type="Proteomes" id="UP000222366">
    <property type="component" value="Unassembled WGS sequence"/>
</dbReference>
<protein>
    <submittedName>
        <fullName evidence="1">Uncharacterized protein</fullName>
    </submittedName>
</protein>
<evidence type="ECO:0000313" key="1">
    <source>
        <dbReference type="EMBL" id="PHM60574.1"/>
    </source>
</evidence>
<organism evidence="1 2">
    <name type="scientific">Xenorhabdus stockiae</name>
    <dbReference type="NCBI Taxonomy" id="351614"/>
    <lineage>
        <taxon>Bacteria</taxon>
        <taxon>Pseudomonadati</taxon>
        <taxon>Pseudomonadota</taxon>
        <taxon>Gammaproteobacteria</taxon>
        <taxon>Enterobacterales</taxon>
        <taxon>Morganellaceae</taxon>
        <taxon>Xenorhabdus</taxon>
    </lineage>
</organism>
<keyword evidence="2" id="KW-1185">Reference proteome</keyword>
<gene>
    <name evidence="1" type="ORF">Xsto_03864</name>
</gene>
<proteinExistence type="predicted"/>